<proteinExistence type="predicted"/>
<reference evidence="1" key="2">
    <citation type="submission" date="2021-02" db="EMBL/GenBank/DDBJ databases">
        <authorList>
            <person name="Kimball J.A."/>
            <person name="Haas M.W."/>
            <person name="Macchietto M."/>
            <person name="Kono T."/>
            <person name="Duquette J."/>
            <person name="Shao M."/>
        </authorList>
    </citation>
    <scope>NUCLEOTIDE SEQUENCE</scope>
    <source>
        <tissue evidence="1">Fresh leaf tissue</tissue>
    </source>
</reference>
<name>A0A8J5SGR9_ZIZPA</name>
<dbReference type="EMBL" id="JAAALK010000284">
    <property type="protein sequence ID" value="KAG8068366.1"/>
    <property type="molecule type" value="Genomic_DNA"/>
</dbReference>
<protein>
    <submittedName>
        <fullName evidence="1">Uncharacterized protein</fullName>
    </submittedName>
</protein>
<organism evidence="1 2">
    <name type="scientific">Zizania palustris</name>
    <name type="common">Northern wild rice</name>
    <dbReference type="NCBI Taxonomy" id="103762"/>
    <lineage>
        <taxon>Eukaryota</taxon>
        <taxon>Viridiplantae</taxon>
        <taxon>Streptophyta</taxon>
        <taxon>Embryophyta</taxon>
        <taxon>Tracheophyta</taxon>
        <taxon>Spermatophyta</taxon>
        <taxon>Magnoliopsida</taxon>
        <taxon>Liliopsida</taxon>
        <taxon>Poales</taxon>
        <taxon>Poaceae</taxon>
        <taxon>BOP clade</taxon>
        <taxon>Oryzoideae</taxon>
        <taxon>Oryzeae</taxon>
        <taxon>Zizaniinae</taxon>
        <taxon>Zizania</taxon>
    </lineage>
</organism>
<dbReference type="EMBL" id="JAAALK010000284">
    <property type="protein sequence ID" value="KAG8068367.1"/>
    <property type="molecule type" value="Genomic_DNA"/>
</dbReference>
<evidence type="ECO:0000313" key="2">
    <source>
        <dbReference type="Proteomes" id="UP000729402"/>
    </source>
</evidence>
<keyword evidence="2" id="KW-1185">Reference proteome</keyword>
<accession>A0A8J5SGR9</accession>
<reference evidence="1" key="1">
    <citation type="journal article" date="2021" name="bioRxiv">
        <title>Whole Genome Assembly and Annotation of Northern Wild Rice, Zizania palustris L., Supports a Whole Genome Duplication in the Zizania Genus.</title>
        <authorList>
            <person name="Haas M."/>
            <person name="Kono T."/>
            <person name="Macchietto M."/>
            <person name="Millas R."/>
            <person name="McGilp L."/>
            <person name="Shao M."/>
            <person name="Duquette J."/>
            <person name="Hirsch C.N."/>
            <person name="Kimball J."/>
        </authorList>
    </citation>
    <scope>NUCLEOTIDE SEQUENCE</scope>
    <source>
        <tissue evidence="1">Fresh leaf tissue</tissue>
    </source>
</reference>
<evidence type="ECO:0000313" key="1">
    <source>
        <dbReference type="EMBL" id="KAG8068367.1"/>
    </source>
</evidence>
<sequence>MEMLNLRQKMSQRPKGNNIFEVPSGHRICIVQDREDTTNIVSAFRKSYFCISMSMIWNIVGSVVQLELASSKALLQDGGHVSQHINPLGTISVILHHISMMQGNFLSSE</sequence>
<dbReference type="AlphaFoldDB" id="A0A8J5SGR9"/>
<comment type="caution">
    <text evidence="1">The sequence shown here is derived from an EMBL/GenBank/DDBJ whole genome shotgun (WGS) entry which is preliminary data.</text>
</comment>
<dbReference type="Proteomes" id="UP000729402">
    <property type="component" value="Unassembled WGS sequence"/>
</dbReference>
<gene>
    <name evidence="1" type="ORF">GUJ93_ZPchr0005g15609</name>
</gene>
<dbReference type="EMBL" id="JAAALK010000284">
    <property type="protein sequence ID" value="KAG8068365.1"/>
    <property type="molecule type" value="Genomic_DNA"/>
</dbReference>